<keyword evidence="4" id="KW-1185">Reference proteome</keyword>
<name>A0A1R1WY59_9FUNG</name>
<gene>
    <name evidence="3" type="ORF">AYI70_g12286</name>
</gene>
<dbReference type="SUPFAM" id="SSF52540">
    <property type="entry name" value="P-loop containing nucleoside triphosphate hydrolases"/>
    <property type="match status" value="1"/>
</dbReference>
<comment type="caution">
    <text evidence="3">The sequence shown here is derived from an EMBL/GenBank/DDBJ whole genome shotgun (WGS) entry which is preliminary data.</text>
</comment>
<dbReference type="AlphaFoldDB" id="A0A1R1WY59"/>
<dbReference type="OrthoDB" id="10461097at2759"/>
<organism evidence="3 4">
    <name type="scientific">Smittium culicis</name>
    <dbReference type="NCBI Taxonomy" id="133412"/>
    <lineage>
        <taxon>Eukaryota</taxon>
        <taxon>Fungi</taxon>
        <taxon>Fungi incertae sedis</taxon>
        <taxon>Zoopagomycota</taxon>
        <taxon>Kickxellomycotina</taxon>
        <taxon>Harpellomycetes</taxon>
        <taxon>Harpellales</taxon>
        <taxon>Legeriomycetaceae</taxon>
        <taxon>Smittium</taxon>
    </lineage>
</organism>
<reference evidence="3" key="1">
    <citation type="submission" date="2017-01" db="EMBL/GenBank/DDBJ databases">
        <authorList>
            <person name="Mah S.A."/>
            <person name="Swanson W.J."/>
            <person name="Moy G.W."/>
            <person name="Vacquier V.D."/>
        </authorList>
    </citation>
    <scope>NUCLEOTIDE SEQUENCE [LARGE SCALE GENOMIC DNA]</scope>
    <source>
        <strain evidence="3">GSMNP</strain>
    </source>
</reference>
<feature type="chain" id="PRO_5012164263" evidence="2">
    <location>
        <begin position="23"/>
        <end position="517"/>
    </location>
</feature>
<evidence type="ECO:0000313" key="4">
    <source>
        <dbReference type="Proteomes" id="UP000187283"/>
    </source>
</evidence>
<dbReference type="Gene3D" id="3.40.50.300">
    <property type="entry name" value="P-loop containing nucleotide triphosphate hydrolases"/>
    <property type="match status" value="1"/>
</dbReference>
<sequence length="517" mass="56876">MKIIGLFVLSVGVFVYINGAHSNKSMPNKLQVTSNKRSTEKNMLSSGRLSKRPEYGNDKYVFKMIAKNMEKLNNNISDLKKFEHGYGDHTQKIVEEMLDLLRAVKKSENLYQIHSIGLYKKLPLLDDVVLYDKNCKGYADKLMDLMELTGGKEEEYIKDTDNVKKLYLTRNGIGTDLATPHTASRNFSSASVAAKLFHESASNLANTLELLGLEGYTERADQLRRTSKVVEILGDSGSGKTRLLYDICYRHTLGASSRTLHLNARKSSHSDVENGNADEPAARVVFIDYSGKTSAKSLARYFMAKYMLNEQSSSDNDSGNNGGTGERVAAARRAVAAAVSAIELFHPTNFAALVSTLASNVGALQEHRNERRVIVLVDDIFATVSPDKLASYYYTKLVSANYAVWYRQQSVLIETIDELVNIDRSGLAVSFVFANAPHMGKSSSGNYSKRAVSSINVGSSGGDGVNNGVSAGFGIGRGSSFSEAYESWPDSIVVNGKTYSNHMIPQWKDLVDIRITL</sequence>
<evidence type="ECO:0000256" key="1">
    <source>
        <dbReference type="SAM" id="MobiDB-lite"/>
    </source>
</evidence>
<keyword evidence="2" id="KW-0732">Signal</keyword>
<feature type="signal peptide" evidence="2">
    <location>
        <begin position="1"/>
        <end position="22"/>
    </location>
</feature>
<dbReference type="STRING" id="133412.A0A1R1WY59"/>
<protein>
    <submittedName>
        <fullName evidence="3">Uncharacterized protein</fullName>
    </submittedName>
</protein>
<dbReference type="EMBL" id="LSSN01006078">
    <property type="protein sequence ID" value="OMJ07301.1"/>
    <property type="molecule type" value="Genomic_DNA"/>
</dbReference>
<dbReference type="InterPro" id="IPR027417">
    <property type="entry name" value="P-loop_NTPase"/>
</dbReference>
<dbReference type="Proteomes" id="UP000187283">
    <property type="component" value="Unassembled WGS sequence"/>
</dbReference>
<evidence type="ECO:0000313" key="3">
    <source>
        <dbReference type="EMBL" id="OMJ07301.1"/>
    </source>
</evidence>
<proteinExistence type="predicted"/>
<feature type="region of interest" description="Disordered" evidence="1">
    <location>
        <begin position="27"/>
        <end position="48"/>
    </location>
</feature>
<evidence type="ECO:0000256" key="2">
    <source>
        <dbReference type="SAM" id="SignalP"/>
    </source>
</evidence>
<accession>A0A1R1WY59</accession>